<keyword evidence="2" id="KW-0732">Signal</keyword>
<sequence>MPRSPATRRVLVAVGLAALLASGAGPAVAKGGSSVSASRLLWATVNICDTISHPDTVGIRGSMPGSGVAGEQMFMRFQLQFFDQKDKEWHNIGASGDSGFIPVGSGRFKQRQSGRNFTVRPPRTGAFIMRGAVTFEWRQDGEVVRRARKRTTSKRGPTAGADPSGFSAAKCEVRA</sequence>
<proteinExistence type="predicted"/>
<dbReference type="InterPro" id="IPR006311">
    <property type="entry name" value="TAT_signal"/>
</dbReference>
<name>A0A6J4TC31_9ACTN</name>
<feature type="region of interest" description="Disordered" evidence="1">
    <location>
        <begin position="146"/>
        <end position="175"/>
    </location>
</feature>
<feature type="chain" id="PRO_5026792134" evidence="2">
    <location>
        <begin position="30"/>
        <end position="175"/>
    </location>
</feature>
<gene>
    <name evidence="3" type="ORF">AVDCRST_MAG53-3194</name>
</gene>
<feature type="signal peptide" evidence="2">
    <location>
        <begin position="1"/>
        <end position="29"/>
    </location>
</feature>
<evidence type="ECO:0000313" key="3">
    <source>
        <dbReference type="EMBL" id="CAA9519278.1"/>
    </source>
</evidence>
<dbReference type="EMBL" id="CADCVR010000098">
    <property type="protein sequence ID" value="CAA9519278.1"/>
    <property type="molecule type" value="Genomic_DNA"/>
</dbReference>
<organism evidence="3">
    <name type="scientific">uncultured Solirubrobacteraceae bacterium</name>
    <dbReference type="NCBI Taxonomy" id="1162706"/>
    <lineage>
        <taxon>Bacteria</taxon>
        <taxon>Bacillati</taxon>
        <taxon>Actinomycetota</taxon>
        <taxon>Thermoleophilia</taxon>
        <taxon>Solirubrobacterales</taxon>
        <taxon>Solirubrobacteraceae</taxon>
        <taxon>environmental samples</taxon>
    </lineage>
</organism>
<reference evidence="3" key="1">
    <citation type="submission" date="2020-02" db="EMBL/GenBank/DDBJ databases">
        <authorList>
            <person name="Meier V. D."/>
        </authorList>
    </citation>
    <scope>NUCLEOTIDE SEQUENCE</scope>
    <source>
        <strain evidence="3">AVDCRST_MAG53</strain>
    </source>
</reference>
<evidence type="ECO:0000256" key="1">
    <source>
        <dbReference type="SAM" id="MobiDB-lite"/>
    </source>
</evidence>
<evidence type="ECO:0000256" key="2">
    <source>
        <dbReference type="SAM" id="SignalP"/>
    </source>
</evidence>
<accession>A0A6J4TC31</accession>
<protein>
    <submittedName>
        <fullName evidence="3">Uncharacterized protein</fullName>
    </submittedName>
</protein>
<dbReference type="AlphaFoldDB" id="A0A6J4TC31"/>
<dbReference type="PROSITE" id="PS51318">
    <property type="entry name" value="TAT"/>
    <property type="match status" value="1"/>
</dbReference>